<dbReference type="AlphaFoldDB" id="A0A7X3IQW3"/>
<keyword evidence="1" id="KW-0732">Signal</keyword>
<dbReference type="InterPro" id="IPR001119">
    <property type="entry name" value="SLH_dom"/>
</dbReference>
<dbReference type="RefSeq" id="WP_160500161.1">
    <property type="nucleotide sequence ID" value="NZ_WUBI01000004.1"/>
</dbReference>
<name>A0A7X3IQW3_9BACL</name>
<evidence type="ECO:0000256" key="1">
    <source>
        <dbReference type="ARBA" id="ARBA00022729"/>
    </source>
</evidence>
<evidence type="ECO:0000259" key="2">
    <source>
        <dbReference type="PROSITE" id="PS51272"/>
    </source>
</evidence>
<dbReference type="Gene3D" id="2.60.40.1220">
    <property type="match status" value="5"/>
</dbReference>
<gene>
    <name evidence="3" type="ORF">GRF59_23575</name>
</gene>
<keyword evidence="4" id="KW-1185">Reference proteome</keyword>
<dbReference type="EMBL" id="WUBI01000004">
    <property type="protein sequence ID" value="MWV46592.1"/>
    <property type="molecule type" value="Genomic_DNA"/>
</dbReference>
<organism evidence="3 4">
    <name type="scientific">Paenibacillus dendrobii</name>
    <dbReference type="NCBI Taxonomy" id="2691084"/>
    <lineage>
        <taxon>Bacteria</taxon>
        <taxon>Bacillati</taxon>
        <taxon>Bacillota</taxon>
        <taxon>Bacilli</taxon>
        <taxon>Bacillales</taxon>
        <taxon>Paenibacillaceae</taxon>
        <taxon>Paenibacillus</taxon>
    </lineage>
</organism>
<evidence type="ECO:0000313" key="4">
    <source>
        <dbReference type="Proteomes" id="UP000460318"/>
    </source>
</evidence>
<feature type="domain" description="SLH" evidence="2">
    <location>
        <begin position="105"/>
        <end position="170"/>
    </location>
</feature>
<dbReference type="PROSITE" id="PS51272">
    <property type="entry name" value="SLH"/>
    <property type="match status" value="2"/>
</dbReference>
<protein>
    <recommendedName>
        <fullName evidence="2">SLH domain-containing protein</fullName>
    </recommendedName>
</protein>
<dbReference type="InterPro" id="IPR014755">
    <property type="entry name" value="Cu-Rt/internalin_Ig-like"/>
</dbReference>
<proteinExistence type="predicted"/>
<reference evidence="3 4" key="1">
    <citation type="submission" date="2019-12" db="EMBL/GenBank/DDBJ databases">
        <title>Paenibacillus sp. nov., an endophytic bacterium isolated from the stem of Dendrobium.</title>
        <authorList>
            <person name="Zhao R."/>
        </authorList>
    </citation>
    <scope>NUCLEOTIDE SEQUENCE [LARGE SCALE GENOMIC DNA]</scope>
    <source>
        <strain evidence="3 4">HJL G12</strain>
    </source>
</reference>
<evidence type="ECO:0000313" key="3">
    <source>
        <dbReference type="EMBL" id="MWV46592.1"/>
    </source>
</evidence>
<sequence>MSNKSYPIKENSNVMKVQGGEQKVMKKILTVALSTAMAFSMFASVAFGDSATAVSVQDKFDSLKAKGIFNGYPDGSAHLEKDMTRAEFAKVITKLLGLKEVTGTLSYKDKGYDAKNWAVPYIEAVTAAGIMEGQDTVKKIFNYNGQVTVQEMATVLTRALKLEVPADADNSASAWAKGYVQAAINKGLISKDLNFQANATRSQLVEAAYTIDQLKNVSVASYKVADNGKDVEFTLNTGEVVKVTLEKALEANKETEVTFKNAAGQEIKAKITWVVTSATKVQNVAADNLKEVVVTFDGEVDKATAELKDNYKLSDSQAVKTAVLNDAKNAVTLTLEGNLRNQAKYNLSVSGVKAGNKTISVSNYEFAPVDNKLPEVVSVTSLGTKAVKVVFSEPVKQTLTGSFLLDGQGFYGSPSVDGRELVIKAPTALSVGEHTLSVANVEDFNSFKSLKSEHKFTVAEDNTAPTISEATATLEKLTVTFSEDIDPDTLDVANVYHKRGDSKLKPNKAVRVSGNKYEFYFDTDKALPTYATTIYVEKVKDYSGNEIKETSKQITATIDTERPEVLDVRVNPTNKSQLVVTFSKDLADNQSWTKLITVKDKDGKVRQVSGASLKSSDAKNILLVNFFSELPEGTNTLDIKGIKDNTVLGNVLADYSTTFSINDSGSPKVAGASFKIDNDARRAVIYFSEAMDVQSLTNYSNYILTFNNSLTALPSSANIAVIEGGKGVVIDLPVQIGGIDVNSLNWTGIKVQGVKDLSGNYLENYFKDITVGDYSTLKLSKTYNSDKDTASLTSSKEIKVQLDQAVAKFNGNLGTVSVKVNGNTKTVTNVVANNSDVITVKLADDVYSNENLVVTFTGTSFVGVAQNNITLGSATTPAVVGDATYTIADEVAPSVKLSEGQTGYPVTTTGSTYSAIINFTEALDVTIPVNLLAQDFVVTRLTGGTATIPVATGAAGQNTYFQVVVDPANHSKLIVKITDPSVTAGEGKYSIEVRENAKYIQDKAGNTVDAKEALRTFNAN</sequence>
<accession>A0A7X3IQW3</accession>
<dbReference type="Proteomes" id="UP000460318">
    <property type="component" value="Unassembled WGS sequence"/>
</dbReference>
<feature type="domain" description="SLH" evidence="2">
    <location>
        <begin position="43"/>
        <end position="103"/>
    </location>
</feature>
<comment type="caution">
    <text evidence="3">The sequence shown here is derived from an EMBL/GenBank/DDBJ whole genome shotgun (WGS) entry which is preliminary data.</text>
</comment>